<reference evidence="1" key="1">
    <citation type="submission" date="2021-02" db="EMBL/GenBank/DDBJ databases">
        <authorList>
            <person name="Dougan E. K."/>
            <person name="Rhodes N."/>
            <person name="Thang M."/>
            <person name="Chan C."/>
        </authorList>
    </citation>
    <scope>NUCLEOTIDE SEQUENCE</scope>
</reference>
<dbReference type="Proteomes" id="UP000649617">
    <property type="component" value="Unassembled WGS sequence"/>
</dbReference>
<evidence type="ECO:0000313" key="2">
    <source>
        <dbReference type="Proteomes" id="UP000649617"/>
    </source>
</evidence>
<organism evidence="1 2">
    <name type="scientific">Symbiodinium pilosum</name>
    <name type="common">Dinoflagellate</name>
    <dbReference type="NCBI Taxonomy" id="2952"/>
    <lineage>
        <taxon>Eukaryota</taxon>
        <taxon>Sar</taxon>
        <taxon>Alveolata</taxon>
        <taxon>Dinophyceae</taxon>
        <taxon>Suessiales</taxon>
        <taxon>Symbiodiniaceae</taxon>
        <taxon>Symbiodinium</taxon>
    </lineage>
</organism>
<proteinExistence type="predicted"/>
<feature type="non-terminal residue" evidence="1">
    <location>
        <position position="1"/>
    </location>
</feature>
<accession>A0A812IZH4</accession>
<name>A0A812IZH4_SYMPI</name>
<dbReference type="AlphaFoldDB" id="A0A812IZH4"/>
<dbReference type="OrthoDB" id="272985at2759"/>
<dbReference type="EMBL" id="CAJNIZ010001203">
    <property type="protein sequence ID" value="CAE7185160.1"/>
    <property type="molecule type" value="Genomic_DNA"/>
</dbReference>
<keyword evidence="2" id="KW-1185">Reference proteome</keyword>
<sequence length="127" mass="14511">RMAERRRGGRQHLCLVSNPQNYTDGQLFEDVQRLKPLRLPIFHGMRVVFTRNVRKDIDYVNGMEGSVLSFDACSQAVEVLTETKFRVNLRPRSDMDLGGFTCYPLKGGYSDTVIKLQGAELQQVMDL</sequence>
<gene>
    <name evidence="1" type="primary">pif1</name>
    <name evidence="1" type="ORF">SPIL2461_LOCUS1240</name>
</gene>
<evidence type="ECO:0000313" key="1">
    <source>
        <dbReference type="EMBL" id="CAE7185160.1"/>
    </source>
</evidence>
<comment type="caution">
    <text evidence="1">The sequence shown here is derived from an EMBL/GenBank/DDBJ whole genome shotgun (WGS) entry which is preliminary data.</text>
</comment>
<protein>
    <submittedName>
        <fullName evidence="1">Pif1 protein</fullName>
    </submittedName>
</protein>